<accession>A0A5N5I8X6</accession>
<dbReference type="Proteomes" id="UP000327157">
    <property type="component" value="Chromosome 5"/>
</dbReference>
<feature type="compositionally biased region" description="Low complexity" evidence="1">
    <location>
        <begin position="42"/>
        <end position="61"/>
    </location>
</feature>
<reference evidence="2 3" key="1">
    <citation type="submission" date="2019-09" db="EMBL/GenBank/DDBJ databases">
        <authorList>
            <person name="Ou C."/>
        </authorList>
    </citation>
    <scope>NUCLEOTIDE SEQUENCE [LARGE SCALE GENOMIC DNA]</scope>
    <source>
        <strain evidence="2">S2</strain>
        <tissue evidence="2">Leaf</tissue>
    </source>
</reference>
<comment type="caution">
    <text evidence="2">The sequence shown here is derived from an EMBL/GenBank/DDBJ whole genome shotgun (WGS) entry which is preliminary data.</text>
</comment>
<reference evidence="2 3" key="3">
    <citation type="submission" date="2019-11" db="EMBL/GenBank/DDBJ databases">
        <title>A de novo genome assembly of a pear dwarfing rootstock.</title>
        <authorList>
            <person name="Wang F."/>
            <person name="Wang J."/>
            <person name="Li S."/>
            <person name="Zhang Y."/>
            <person name="Fang M."/>
            <person name="Ma L."/>
            <person name="Zhao Y."/>
            <person name="Jiang S."/>
        </authorList>
    </citation>
    <scope>NUCLEOTIDE SEQUENCE [LARGE SCALE GENOMIC DNA]</scope>
    <source>
        <strain evidence="2">S2</strain>
        <tissue evidence="2">Leaf</tissue>
    </source>
</reference>
<reference evidence="3" key="2">
    <citation type="submission" date="2019-10" db="EMBL/GenBank/DDBJ databases">
        <title>A de novo genome assembly of a pear dwarfing rootstock.</title>
        <authorList>
            <person name="Wang F."/>
            <person name="Wang J."/>
            <person name="Li S."/>
            <person name="Zhang Y."/>
            <person name="Fang M."/>
            <person name="Ma L."/>
            <person name="Zhao Y."/>
            <person name="Jiang S."/>
        </authorList>
    </citation>
    <scope>NUCLEOTIDE SEQUENCE [LARGE SCALE GENOMIC DNA]</scope>
</reference>
<proteinExistence type="predicted"/>
<protein>
    <submittedName>
        <fullName evidence="2">Uncharacterized protein</fullName>
    </submittedName>
</protein>
<dbReference type="EMBL" id="SMOL01000004">
    <property type="protein sequence ID" value="KAB2635543.1"/>
    <property type="molecule type" value="Genomic_DNA"/>
</dbReference>
<evidence type="ECO:0000313" key="3">
    <source>
        <dbReference type="Proteomes" id="UP000327157"/>
    </source>
</evidence>
<dbReference type="AlphaFoldDB" id="A0A5N5I8X6"/>
<feature type="region of interest" description="Disordered" evidence="1">
    <location>
        <begin position="1"/>
        <end position="84"/>
    </location>
</feature>
<organism evidence="2 3">
    <name type="scientific">Pyrus ussuriensis x Pyrus communis</name>
    <dbReference type="NCBI Taxonomy" id="2448454"/>
    <lineage>
        <taxon>Eukaryota</taxon>
        <taxon>Viridiplantae</taxon>
        <taxon>Streptophyta</taxon>
        <taxon>Embryophyta</taxon>
        <taxon>Tracheophyta</taxon>
        <taxon>Spermatophyta</taxon>
        <taxon>Magnoliopsida</taxon>
        <taxon>eudicotyledons</taxon>
        <taxon>Gunneridae</taxon>
        <taxon>Pentapetalae</taxon>
        <taxon>rosids</taxon>
        <taxon>fabids</taxon>
        <taxon>Rosales</taxon>
        <taxon>Rosaceae</taxon>
        <taxon>Amygdaloideae</taxon>
        <taxon>Maleae</taxon>
        <taxon>Pyrus</taxon>
    </lineage>
</organism>
<keyword evidence="3" id="KW-1185">Reference proteome</keyword>
<sequence length="186" mass="20731">MSQFITHRQSVTNVPPALSASTAPTVSAPLIREPTPLAEATSKTSQLPVSSTSSVSIQPLSARWPHRRRHEPEPSDPTSSASRVNEIASLHVPIELKDRPKDWEWLCKHFTNPKFVKKSVVGQKARESKTLLHHSGSKPFSYRLEARRYYSGKEHCCSPRSNIATSLRDPDLGCHGTQGCRFSNHD</sequence>
<evidence type="ECO:0000256" key="1">
    <source>
        <dbReference type="SAM" id="MobiDB-lite"/>
    </source>
</evidence>
<evidence type="ECO:0000313" key="2">
    <source>
        <dbReference type="EMBL" id="KAB2635543.1"/>
    </source>
</evidence>
<name>A0A5N5I8X6_9ROSA</name>
<feature type="compositionally biased region" description="Polar residues" evidence="1">
    <location>
        <begin position="1"/>
        <end position="25"/>
    </location>
</feature>
<dbReference type="OrthoDB" id="1708998at2759"/>
<gene>
    <name evidence="2" type="ORF">D8674_026077</name>
</gene>